<evidence type="ECO:0000313" key="3">
    <source>
        <dbReference type="EMBL" id="PIO42848.1"/>
    </source>
</evidence>
<evidence type="ECO:0000313" key="4">
    <source>
        <dbReference type="Proteomes" id="UP000232163"/>
    </source>
</evidence>
<dbReference type="SUPFAM" id="SSF53850">
    <property type="entry name" value="Periplasmic binding protein-like II"/>
    <property type="match status" value="1"/>
</dbReference>
<dbReference type="EMBL" id="MZMT01000049">
    <property type="protein sequence ID" value="PIO42848.1"/>
    <property type="molecule type" value="Genomic_DNA"/>
</dbReference>
<name>A0A2N9VTN0_9HYPH</name>
<evidence type="ECO:0000256" key="1">
    <source>
        <dbReference type="SAM" id="SignalP"/>
    </source>
</evidence>
<evidence type="ECO:0000259" key="2">
    <source>
        <dbReference type="Pfam" id="PF04069"/>
    </source>
</evidence>
<dbReference type="RefSeq" id="WP_100000605.1">
    <property type="nucleotide sequence ID" value="NZ_CP017940.1"/>
</dbReference>
<dbReference type="KEGG" id="pht:BLM14_17505"/>
<feature type="chain" id="PRO_5014880143" evidence="1">
    <location>
        <begin position="26"/>
        <end position="293"/>
    </location>
</feature>
<feature type="domain" description="ABC-type glycine betaine transport system substrate-binding" evidence="2">
    <location>
        <begin position="27"/>
        <end position="290"/>
    </location>
</feature>
<proteinExistence type="predicted"/>
<dbReference type="Proteomes" id="UP000232163">
    <property type="component" value="Unassembled WGS sequence"/>
</dbReference>
<comment type="caution">
    <text evidence="3">The sequence shown here is derived from an EMBL/GenBank/DDBJ whole genome shotgun (WGS) entry which is preliminary data.</text>
</comment>
<accession>A0A2N9VTN0</accession>
<organism evidence="3 4">
    <name type="scientific">Phyllobacterium zundukense</name>
    <dbReference type="NCBI Taxonomy" id="1867719"/>
    <lineage>
        <taxon>Bacteria</taxon>
        <taxon>Pseudomonadati</taxon>
        <taxon>Pseudomonadota</taxon>
        <taxon>Alphaproteobacteria</taxon>
        <taxon>Hyphomicrobiales</taxon>
        <taxon>Phyllobacteriaceae</taxon>
        <taxon>Phyllobacterium</taxon>
    </lineage>
</organism>
<keyword evidence="1" id="KW-0732">Signal</keyword>
<dbReference type="GO" id="GO:0043190">
    <property type="term" value="C:ATP-binding cassette (ABC) transporter complex"/>
    <property type="evidence" value="ECO:0007669"/>
    <property type="project" value="InterPro"/>
</dbReference>
<dbReference type="Pfam" id="PF04069">
    <property type="entry name" value="OpuAC"/>
    <property type="match status" value="1"/>
</dbReference>
<dbReference type="GO" id="GO:0022857">
    <property type="term" value="F:transmembrane transporter activity"/>
    <property type="evidence" value="ECO:0007669"/>
    <property type="project" value="InterPro"/>
</dbReference>
<dbReference type="OrthoDB" id="9781705at2"/>
<dbReference type="Gene3D" id="3.40.190.120">
    <property type="entry name" value="Osmoprotection protein (prox), domain 2"/>
    <property type="match status" value="1"/>
</dbReference>
<protein>
    <submittedName>
        <fullName evidence="3">ABC transporter</fullName>
    </submittedName>
</protein>
<dbReference type="Gene3D" id="3.40.190.10">
    <property type="entry name" value="Periplasmic binding protein-like II"/>
    <property type="match status" value="1"/>
</dbReference>
<sequence length="293" mass="32058">MILKSVASIGLGVLVALTAATSGFAQTVKIGSKNFTEQFVVAEIYAQALEKAGITVERRLNLGATLIAHSALTNGEIDLYPEYTGTALAAVVKGDLSGSADKIYKDVKDYYEKNLQLTLLEPTQINNGYAIITLPETAEKYKLKTLTDLGPASKELSFGAEGGFGERKDGLPGLKQVYGIEFKDFRIFAKLGIRYSALTSKNIDVSYGFSTDWQIADSNLVVLDDDKHLFPPYYLVPVVRQDTLAKNPKIAEVLNKVSPLLTNEIMRGLNAAVERDKKEPKEVAEEFLKEKGI</sequence>
<keyword evidence="4" id="KW-1185">Reference proteome</keyword>
<gene>
    <name evidence="3" type="ORF">B5P45_20585</name>
</gene>
<dbReference type="InterPro" id="IPR007210">
    <property type="entry name" value="ABC_Gly_betaine_transp_sub-bd"/>
</dbReference>
<reference evidence="3 4" key="1">
    <citation type="journal article" date="2017" name="Int J Environ Stud">
        <title>Does the Miocene-Pliocene relict legume Oxytropis triphylla form nitrogen-fixing nodules with a combination of bacterial strains?</title>
        <authorList>
            <person name="Safronova V."/>
            <person name="Belimov A."/>
            <person name="Sazanova A."/>
            <person name="Kuznetsova I."/>
            <person name="Popova J."/>
            <person name="Andronov E."/>
            <person name="Verkhozina A."/>
            <person name="Tikhonovich I."/>
        </authorList>
    </citation>
    <scope>NUCLEOTIDE SEQUENCE [LARGE SCALE GENOMIC DNA]</scope>
    <source>
        <strain evidence="3 4">Tri-38</strain>
    </source>
</reference>
<feature type="signal peptide" evidence="1">
    <location>
        <begin position="1"/>
        <end position="25"/>
    </location>
</feature>
<dbReference type="AlphaFoldDB" id="A0A2N9VTN0"/>